<organism evidence="6 7">
    <name type="scientific">Woeseia oceani</name>
    <dbReference type="NCBI Taxonomy" id="1548547"/>
    <lineage>
        <taxon>Bacteria</taxon>
        <taxon>Pseudomonadati</taxon>
        <taxon>Pseudomonadota</taxon>
        <taxon>Gammaproteobacteria</taxon>
        <taxon>Woeseiales</taxon>
        <taxon>Woeseiaceae</taxon>
        <taxon>Woeseia</taxon>
    </lineage>
</organism>
<dbReference type="Gene3D" id="1.10.8.80">
    <property type="entry name" value="Magnesium chelatase subunit I, C-Terminal domain"/>
    <property type="match status" value="1"/>
</dbReference>
<dbReference type="AlphaFoldDB" id="A0A193LK22"/>
<dbReference type="GO" id="GO:0016887">
    <property type="term" value="F:ATP hydrolysis activity"/>
    <property type="evidence" value="ECO:0007669"/>
    <property type="project" value="InterPro"/>
</dbReference>
<protein>
    <submittedName>
        <fullName evidence="6">ATPase</fullName>
    </submittedName>
</protein>
<dbReference type="RefSeq" id="WP_068618386.1">
    <property type="nucleotide sequence ID" value="NZ_CP016268.1"/>
</dbReference>
<dbReference type="PANTHER" id="PTHR42759:SF1">
    <property type="entry name" value="MAGNESIUM-CHELATASE SUBUNIT CHLD"/>
    <property type="match status" value="1"/>
</dbReference>
<comment type="similarity">
    <text evidence="3">Belongs to the MoxR family.</text>
</comment>
<dbReference type="PIRSF" id="PIRSF002849">
    <property type="entry name" value="AAA_ATPase_chaperone_MoxR_prd"/>
    <property type="match status" value="1"/>
</dbReference>
<dbReference type="SUPFAM" id="SSF52540">
    <property type="entry name" value="P-loop containing nucleoside triphosphate hydrolases"/>
    <property type="match status" value="1"/>
</dbReference>
<evidence type="ECO:0000313" key="6">
    <source>
        <dbReference type="EMBL" id="ANO52754.1"/>
    </source>
</evidence>
<evidence type="ECO:0000256" key="2">
    <source>
        <dbReference type="ARBA" id="ARBA00022840"/>
    </source>
</evidence>
<dbReference type="Pfam" id="PF17863">
    <property type="entry name" value="AAA_lid_2"/>
    <property type="match status" value="1"/>
</dbReference>
<dbReference type="STRING" id="1548547.BA177_17555"/>
<dbReference type="Gene3D" id="3.40.50.300">
    <property type="entry name" value="P-loop containing nucleotide triphosphate hydrolases"/>
    <property type="match status" value="1"/>
</dbReference>
<dbReference type="PANTHER" id="PTHR42759">
    <property type="entry name" value="MOXR FAMILY PROTEIN"/>
    <property type="match status" value="1"/>
</dbReference>
<evidence type="ECO:0000259" key="4">
    <source>
        <dbReference type="Pfam" id="PF07726"/>
    </source>
</evidence>
<dbReference type="InterPro" id="IPR050764">
    <property type="entry name" value="CbbQ/NirQ/NorQ/GpvN"/>
</dbReference>
<keyword evidence="7" id="KW-1185">Reference proteome</keyword>
<accession>A0A193LK22</accession>
<dbReference type="FunFam" id="3.40.50.300:FF:000640">
    <property type="entry name" value="MoxR family ATPase"/>
    <property type="match status" value="1"/>
</dbReference>
<keyword evidence="1" id="KW-0547">Nucleotide-binding</keyword>
<dbReference type="GO" id="GO:0005524">
    <property type="term" value="F:ATP binding"/>
    <property type="evidence" value="ECO:0007669"/>
    <property type="project" value="UniProtKB-KW"/>
</dbReference>
<dbReference type="CDD" id="cd00009">
    <property type="entry name" value="AAA"/>
    <property type="match status" value="1"/>
</dbReference>
<evidence type="ECO:0000313" key="7">
    <source>
        <dbReference type="Proteomes" id="UP000092695"/>
    </source>
</evidence>
<dbReference type="Pfam" id="PF07726">
    <property type="entry name" value="AAA_3"/>
    <property type="match status" value="1"/>
</dbReference>
<evidence type="ECO:0000256" key="1">
    <source>
        <dbReference type="ARBA" id="ARBA00022741"/>
    </source>
</evidence>
<feature type="domain" description="ATPase AAA-3" evidence="4">
    <location>
        <begin position="49"/>
        <end position="179"/>
    </location>
</feature>
<reference evidence="6 7" key="1">
    <citation type="submission" date="2016-06" db="EMBL/GenBank/DDBJ databases">
        <title>Complete genome sequence of a deep-branching marine Gamma Proteobacterium Woeseia oceani type strain XK5.</title>
        <authorList>
            <person name="Mu D."/>
            <person name="Du Z."/>
        </authorList>
    </citation>
    <scope>NUCLEOTIDE SEQUENCE [LARGE SCALE GENOMIC DNA]</scope>
    <source>
        <strain evidence="6 7">XK5</strain>
    </source>
</reference>
<proteinExistence type="inferred from homology"/>
<gene>
    <name evidence="6" type="ORF">BA177_17555</name>
</gene>
<sequence>MNSRVIDTESTEVSGAAWSAGLSAEIGKAVLGQLLVIERLQIALLTGGHVLLEGMPGLAKTLLVKSLAQALGVSFERIQFTPDLLPSDVVGTMVYSPGEGHFAPHHGPVFANLVLADEINRAPAKVQSALLEAMQERQVTIGGTTYPLPEPFLVMATQNPLEQEGTYPLPEAQLDRFLFKLLLDYPTADEELQMLERWGQVSSTPKVSAVVSGSELIQLRKTVDAVHMADTVQAYLVELVRATRELAAGDAVDSSMSHKPLAYGGSPRACLGLYQASKALAWLRDHEYVTPALVQEVFADVMRHRIGLTYEAESLGLTPDQILAGIVKETPLPERSVAGSLR</sequence>
<dbReference type="Proteomes" id="UP000092695">
    <property type="component" value="Chromosome"/>
</dbReference>
<dbReference type="InterPro" id="IPR041628">
    <property type="entry name" value="ChlI/MoxR_AAA_lid"/>
</dbReference>
<feature type="domain" description="ChlI/MoxR AAA lid" evidence="5">
    <location>
        <begin position="256"/>
        <end position="323"/>
    </location>
</feature>
<name>A0A193LK22_9GAMM</name>
<keyword evidence="2" id="KW-0067">ATP-binding</keyword>
<evidence type="ECO:0000256" key="3">
    <source>
        <dbReference type="ARBA" id="ARBA00061607"/>
    </source>
</evidence>
<dbReference type="InterPro" id="IPR011703">
    <property type="entry name" value="ATPase_AAA-3"/>
</dbReference>
<dbReference type="OrthoDB" id="9808397at2"/>
<dbReference type="KEGG" id="woc:BA177_17555"/>
<evidence type="ECO:0000259" key="5">
    <source>
        <dbReference type="Pfam" id="PF17863"/>
    </source>
</evidence>
<dbReference type="InterPro" id="IPR027417">
    <property type="entry name" value="P-loop_NTPase"/>
</dbReference>
<dbReference type="EMBL" id="CP016268">
    <property type="protein sequence ID" value="ANO52754.1"/>
    <property type="molecule type" value="Genomic_DNA"/>
</dbReference>